<evidence type="ECO:0000256" key="6">
    <source>
        <dbReference type="ARBA" id="ARBA00022741"/>
    </source>
</evidence>
<dbReference type="Gene3D" id="1.10.510.10">
    <property type="entry name" value="Transferase(Phosphotransferase) domain 1"/>
    <property type="match status" value="1"/>
</dbReference>
<evidence type="ECO:0000313" key="15">
    <source>
        <dbReference type="EMBL" id="MFH4979961.1"/>
    </source>
</evidence>
<dbReference type="EC" id="2.7.11.1" evidence="2"/>
<dbReference type="InterPro" id="IPR017441">
    <property type="entry name" value="Protein_kinase_ATP_BS"/>
</dbReference>
<evidence type="ECO:0000313" key="16">
    <source>
        <dbReference type="Proteomes" id="UP001608902"/>
    </source>
</evidence>
<keyword evidence="16" id="KW-1185">Reference proteome</keyword>
<keyword evidence="7" id="KW-0418">Kinase</keyword>
<feature type="domain" description="Protein kinase" evidence="14">
    <location>
        <begin position="48"/>
        <end position="327"/>
    </location>
</feature>
<gene>
    <name evidence="15" type="ORF">AB6A40_006670</name>
</gene>
<dbReference type="SUPFAM" id="SSF56112">
    <property type="entry name" value="Protein kinase-like (PK-like)"/>
    <property type="match status" value="1"/>
</dbReference>
<protein>
    <recommendedName>
        <fullName evidence="2">non-specific serine/threonine protein kinase</fullName>
        <ecNumber evidence="2">2.7.11.1</ecNumber>
    </recommendedName>
</protein>
<sequence>MENVLNSPNECPFSSQLSSSKDCPIAENEGRKINQSETGVKHMQRSDFSFLKELGEGSYSTVYLAREKSTNREFACKVCFKKQIIKERKIQQIYREKEAMARLSEKGNRHPFIIQIYCTFQDADSLYMVITLAKGGDLFTKLKRNGGSFSEDISRFYTSEVVCALGHIHKLNIIHRDLKPENILLSDKGHILVSDFGSSKLLDKMKDRTESVKNTDGKVGRKRLTSFVGTAQYVSPEVLEGRDIQQSCDYWSLGVILFQMLTGKFAFNEVSEYLTYQNICKGRYEIPEFVSSEARCLIRRFLVVDASLRLGSVESGGVEAVMRHEFFDTIDWDNIENTIPPNFD</sequence>
<feature type="compositionally biased region" description="Polar residues" evidence="13">
    <location>
        <begin position="1"/>
        <end position="21"/>
    </location>
</feature>
<dbReference type="InterPro" id="IPR008271">
    <property type="entry name" value="Ser/Thr_kinase_AS"/>
</dbReference>
<dbReference type="PANTHER" id="PTHR24356:SF163">
    <property type="entry name" value="3-PHOSPHOINOSITIDE-DEPENDENT PROTEIN KINASE 1-RELATED"/>
    <property type="match status" value="1"/>
</dbReference>
<feature type="region of interest" description="Disordered" evidence="13">
    <location>
        <begin position="1"/>
        <end position="23"/>
    </location>
</feature>
<keyword evidence="6 11" id="KW-0547">Nucleotide-binding</keyword>
<dbReference type="InterPro" id="IPR039046">
    <property type="entry name" value="PDPK1"/>
</dbReference>
<reference evidence="15 16" key="1">
    <citation type="submission" date="2024-08" db="EMBL/GenBank/DDBJ databases">
        <title>Gnathostoma spinigerum genome.</title>
        <authorList>
            <person name="Gonzalez-Bertolin B."/>
            <person name="Monzon S."/>
            <person name="Zaballos A."/>
            <person name="Jimenez P."/>
            <person name="Dekumyoy P."/>
            <person name="Varona S."/>
            <person name="Cuesta I."/>
            <person name="Sumanam S."/>
            <person name="Adisakwattana P."/>
            <person name="Gasser R.B."/>
            <person name="Hernandez-Gonzalez A."/>
            <person name="Young N.D."/>
            <person name="Perteguer M.J."/>
        </authorList>
    </citation>
    <scope>NUCLEOTIDE SEQUENCE [LARGE SCALE GENOMIC DNA]</scope>
    <source>
        <strain evidence="15">AL3</strain>
        <tissue evidence="15">Liver</tissue>
    </source>
</reference>
<dbReference type="Proteomes" id="UP001608902">
    <property type="component" value="Unassembled WGS sequence"/>
</dbReference>
<dbReference type="SMART" id="SM00220">
    <property type="entry name" value="S_TKc"/>
    <property type="match status" value="1"/>
</dbReference>
<dbReference type="EMBL" id="JBGFUD010004872">
    <property type="protein sequence ID" value="MFH4979961.1"/>
    <property type="molecule type" value="Genomic_DNA"/>
</dbReference>
<evidence type="ECO:0000256" key="5">
    <source>
        <dbReference type="ARBA" id="ARBA00022679"/>
    </source>
</evidence>
<comment type="similarity">
    <text evidence="1">Belongs to the protein kinase superfamily. AGC Ser/Thr protein kinase family. PDPK1 subfamily.</text>
</comment>
<keyword evidence="3 12" id="KW-0723">Serine/threonine-protein kinase</keyword>
<proteinExistence type="inferred from homology"/>
<evidence type="ECO:0000256" key="13">
    <source>
        <dbReference type="SAM" id="MobiDB-lite"/>
    </source>
</evidence>
<comment type="catalytic activity">
    <reaction evidence="10">
        <text>L-seryl-[protein] + ATP = O-phospho-L-seryl-[protein] + ADP + H(+)</text>
        <dbReference type="Rhea" id="RHEA:17989"/>
        <dbReference type="Rhea" id="RHEA-COMP:9863"/>
        <dbReference type="Rhea" id="RHEA-COMP:11604"/>
        <dbReference type="ChEBI" id="CHEBI:15378"/>
        <dbReference type="ChEBI" id="CHEBI:29999"/>
        <dbReference type="ChEBI" id="CHEBI:30616"/>
        <dbReference type="ChEBI" id="CHEBI:83421"/>
        <dbReference type="ChEBI" id="CHEBI:456216"/>
        <dbReference type="EC" id="2.7.11.1"/>
    </reaction>
</comment>
<keyword evidence="5" id="KW-0808">Transferase</keyword>
<evidence type="ECO:0000256" key="2">
    <source>
        <dbReference type="ARBA" id="ARBA00012513"/>
    </source>
</evidence>
<accession>A0ABD6ER89</accession>
<evidence type="ECO:0000256" key="12">
    <source>
        <dbReference type="RuleBase" id="RU000304"/>
    </source>
</evidence>
<keyword evidence="4" id="KW-0597">Phosphoprotein</keyword>
<dbReference type="PROSITE" id="PS00107">
    <property type="entry name" value="PROTEIN_KINASE_ATP"/>
    <property type="match status" value="1"/>
</dbReference>
<evidence type="ECO:0000256" key="7">
    <source>
        <dbReference type="ARBA" id="ARBA00022777"/>
    </source>
</evidence>
<dbReference type="Gene3D" id="3.30.200.20">
    <property type="entry name" value="Phosphorylase Kinase, domain 1"/>
    <property type="match status" value="1"/>
</dbReference>
<evidence type="ECO:0000256" key="1">
    <source>
        <dbReference type="ARBA" id="ARBA00010006"/>
    </source>
</evidence>
<organism evidence="15 16">
    <name type="scientific">Gnathostoma spinigerum</name>
    <dbReference type="NCBI Taxonomy" id="75299"/>
    <lineage>
        <taxon>Eukaryota</taxon>
        <taxon>Metazoa</taxon>
        <taxon>Ecdysozoa</taxon>
        <taxon>Nematoda</taxon>
        <taxon>Chromadorea</taxon>
        <taxon>Rhabditida</taxon>
        <taxon>Spirurina</taxon>
        <taxon>Gnathostomatomorpha</taxon>
        <taxon>Gnathostomatoidea</taxon>
        <taxon>Gnathostomatidae</taxon>
        <taxon>Gnathostoma</taxon>
    </lineage>
</organism>
<name>A0ABD6ER89_9BILA</name>
<comment type="caution">
    <text evidence="15">The sequence shown here is derived from an EMBL/GenBank/DDBJ whole genome shotgun (WGS) entry which is preliminary data.</text>
</comment>
<dbReference type="InterPro" id="IPR000719">
    <property type="entry name" value="Prot_kinase_dom"/>
</dbReference>
<keyword evidence="8 11" id="KW-0067">ATP-binding</keyword>
<dbReference type="AlphaFoldDB" id="A0ABD6ER89"/>
<dbReference type="GO" id="GO:0004674">
    <property type="term" value="F:protein serine/threonine kinase activity"/>
    <property type="evidence" value="ECO:0007669"/>
    <property type="project" value="UniProtKB-KW"/>
</dbReference>
<dbReference type="PANTHER" id="PTHR24356">
    <property type="entry name" value="SERINE/THREONINE-PROTEIN KINASE"/>
    <property type="match status" value="1"/>
</dbReference>
<dbReference type="FunFam" id="1.10.510.10:FF:000024">
    <property type="entry name" value="Probable serine/threonine-protein kinase cot-1"/>
    <property type="match status" value="1"/>
</dbReference>
<dbReference type="GO" id="GO:0005524">
    <property type="term" value="F:ATP binding"/>
    <property type="evidence" value="ECO:0007669"/>
    <property type="project" value="UniProtKB-UniRule"/>
</dbReference>
<dbReference type="Pfam" id="PF00069">
    <property type="entry name" value="Pkinase"/>
    <property type="match status" value="1"/>
</dbReference>
<feature type="binding site" evidence="11">
    <location>
        <position position="77"/>
    </location>
    <ligand>
        <name>ATP</name>
        <dbReference type="ChEBI" id="CHEBI:30616"/>
    </ligand>
</feature>
<dbReference type="CDD" id="cd05581">
    <property type="entry name" value="STKc_PDK1"/>
    <property type="match status" value="1"/>
</dbReference>
<dbReference type="PROSITE" id="PS50011">
    <property type="entry name" value="PROTEIN_KINASE_DOM"/>
    <property type="match status" value="1"/>
</dbReference>
<evidence type="ECO:0000256" key="10">
    <source>
        <dbReference type="ARBA" id="ARBA00048679"/>
    </source>
</evidence>
<dbReference type="GO" id="GO:0007010">
    <property type="term" value="P:cytoskeleton organization"/>
    <property type="evidence" value="ECO:0007669"/>
    <property type="project" value="UniProtKB-ARBA"/>
</dbReference>
<comment type="catalytic activity">
    <reaction evidence="9">
        <text>L-threonyl-[protein] + ATP = O-phospho-L-threonyl-[protein] + ADP + H(+)</text>
        <dbReference type="Rhea" id="RHEA:46608"/>
        <dbReference type="Rhea" id="RHEA-COMP:11060"/>
        <dbReference type="Rhea" id="RHEA-COMP:11605"/>
        <dbReference type="ChEBI" id="CHEBI:15378"/>
        <dbReference type="ChEBI" id="CHEBI:30013"/>
        <dbReference type="ChEBI" id="CHEBI:30616"/>
        <dbReference type="ChEBI" id="CHEBI:61977"/>
        <dbReference type="ChEBI" id="CHEBI:456216"/>
        <dbReference type="EC" id="2.7.11.1"/>
    </reaction>
</comment>
<evidence type="ECO:0000256" key="9">
    <source>
        <dbReference type="ARBA" id="ARBA00047899"/>
    </source>
</evidence>
<evidence type="ECO:0000256" key="3">
    <source>
        <dbReference type="ARBA" id="ARBA00022527"/>
    </source>
</evidence>
<evidence type="ECO:0000256" key="11">
    <source>
        <dbReference type="PROSITE-ProRule" id="PRU10141"/>
    </source>
</evidence>
<dbReference type="InterPro" id="IPR011009">
    <property type="entry name" value="Kinase-like_dom_sf"/>
</dbReference>
<dbReference type="InterPro" id="IPR050236">
    <property type="entry name" value="Ser_Thr_kinase_AGC"/>
</dbReference>
<dbReference type="FunFam" id="3.30.200.20:FF:000042">
    <property type="entry name" value="Aurora kinase A"/>
    <property type="match status" value="1"/>
</dbReference>
<evidence type="ECO:0000256" key="4">
    <source>
        <dbReference type="ARBA" id="ARBA00022553"/>
    </source>
</evidence>
<dbReference type="PROSITE" id="PS00108">
    <property type="entry name" value="PROTEIN_KINASE_ST"/>
    <property type="match status" value="1"/>
</dbReference>
<evidence type="ECO:0000259" key="14">
    <source>
        <dbReference type="PROSITE" id="PS50011"/>
    </source>
</evidence>
<evidence type="ECO:0000256" key="8">
    <source>
        <dbReference type="ARBA" id="ARBA00022840"/>
    </source>
</evidence>